<evidence type="ECO:0000313" key="1">
    <source>
        <dbReference type="EMBL" id="KAG1811364.1"/>
    </source>
</evidence>
<name>A0A9P7E4W7_9AGAM</name>
<dbReference type="Proteomes" id="UP000807769">
    <property type="component" value="Unassembled WGS sequence"/>
</dbReference>
<comment type="caution">
    <text evidence="1">The sequence shown here is derived from an EMBL/GenBank/DDBJ whole genome shotgun (WGS) entry which is preliminary data.</text>
</comment>
<proteinExistence type="predicted"/>
<evidence type="ECO:0000313" key="2">
    <source>
        <dbReference type="Proteomes" id="UP000807769"/>
    </source>
</evidence>
<keyword evidence="2" id="KW-1185">Reference proteome</keyword>
<dbReference type="RefSeq" id="XP_041189963.1">
    <property type="nucleotide sequence ID" value="XM_041340644.1"/>
</dbReference>
<gene>
    <name evidence="1" type="ORF">BJ212DRAFT_1483611</name>
</gene>
<reference evidence="1" key="1">
    <citation type="journal article" date="2020" name="New Phytol.">
        <title>Comparative genomics reveals dynamic genome evolution in host specialist ectomycorrhizal fungi.</title>
        <authorList>
            <person name="Lofgren L.A."/>
            <person name="Nguyen N.H."/>
            <person name="Vilgalys R."/>
            <person name="Ruytinx J."/>
            <person name="Liao H.L."/>
            <person name="Branco S."/>
            <person name="Kuo A."/>
            <person name="LaButti K."/>
            <person name="Lipzen A."/>
            <person name="Andreopoulos W."/>
            <person name="Pangilinan J."/>
            <person name="Riley R."/>
            <person name="Hundley H."/>
            <person name="Na H."/>
            <person name="Barry K."/>
            <person name="Grigoriev I.V."/>
            <person name="Stajich J.E."/>
            <person name="Kennedy P.G."/>
        </authorList>
    </citation>
    <scope>NUCLEOTIDE SEQUENCE</scope>
    <source>
        <strain evidence="1">MN1</strain>
    </source>
</reference>
<dbReference type="OrthoDB" id="3364670at2759"/>
<dbReference type="GeneID" id="64634660"/>
<dbReference type="EMBL" id="JABBWG010000029">
    <property type="protein sequence ID" value="KAG1811364.1"/>
    <property type="molecule type" value="Genomic_DNA"/>
</dbReference>
<protein>
    <submittedName>
        <fullName evidence="1">Uncharacterized protein</fullName>
    </submittedName>
</protein>
<organism evidence="1 2">
    <name type="scientific">Suillus subaureus</name>
    <dbReference type="NCBI Taxonomy" id="48587"/>
    <lineage>
        <taxon>Eukaryota</taxon>
        <taxon>Fungi</taxon>
        <taxon>Dikarya</taxon>
        <taxon>Basidiomycota</taxon>
        <taxon>Agaricomycotina</taxon>
        <taxon>Agaricomycetes</taxon>
        <taxon>Agaricomycetidae</taxon>
        <taxon>Boletales</taxon>
        <taxon>Suillineae</taxon>
        <taxon>Suillaceae</taxon>
        <taxon>Suillus</taxon>
    </lineage>
</organism>
<sequence>MTAIRKFNLYCKQLDSLYDPSCTIPLPTPLPTKLTELHANPTLMEDVWITPSIGEVPWEEQVRLGTEADNLCHFFGEELAALKFALRIPECEPFTATLEQCWSNFLQLQSCWSNLLASSLRFTTQVKEAVDIAATLSGGSQSTALHWIHTTRLTIPNLDGEDELVSADLDDPPQIGLEQATLTDVLERQMGMLMDDDSKSTDIGYDIKATIVWELPKQDIQTLPPLRFRTTSTTSHISVLFLPCLPDPQISGPFPPSVQDPAPIPI</sequence>
<dbReference type="AlphaFoldDB" id="A0A9P7E4W7"/>
<accession>A0A9P7E4W7</accession>